<evidence type="ECO:0000256" key="1">
    <source>
        <dbReference type="ARBA" id="ARBA00022737"/>
    </source>
</evidence>
<proteinExistence type="predicted"/>
<dbReference type="Pfam" id="PF13041">
    <property type="entry name" value="PPR_2"/>
    <property type="match status" value="3"/>
</dbReference>
<dbReference type="FunFam" id="1.25.40.10:FF:001097">
    <property type="entry name" value="Pentatricopeptide repeat-containing protein At4g22760"/>
    <property type="match status" value="1"/>
</dbReference>
<feature type="repeat" description="PPR" evidence="2">
    <location>
        <begin position="431"/>
        <end position="467"/>
    </location>
</feature>
<feature type="repeat" description="PPR" evidence="2">
    <location>
        <begin position="262"/>
        <end position="292"/>
    </location>
</feature>
<dbReference type="Proteomes" id="UP001141806">
    <property type="component" value="Unassembled WGS sequence"/>
</dbReference>
<dbReference type="Pfam" id="PF20431">
    <property type="entry name" value="E_motif"/>
    <property type="match status" value="1"/>
</dbReference>
<protein>
    <recommendedName>
        <fullName evidence="5">Pentatricopeptide repeat-containing protein</fullName>
    </recommendedName>
</protein>
<sequence>MQAVKLMSLLNKCETSKQAKQIHAQIITNGHTHLEPALLHQILFSARDVSRTITQYVQQILYRLQDPDIFSWSSTIRYFTQHGRFKDAFALYAQMLRLRPCPNTFAVSSALKACARIVDNKNGSAIHTQVYKYGYSSDVYVHTALVDFYSKLGDMGTAQKVFDEMAERNVVSWNSILSGYLKAGDLDMSRKVFNEIPMKDVVSWNSMISGYAKAGDMKTANSLFQQMPQRNAASWNAMISGNVDCGNIEAARQLFDEIPRRSNISWITMISGYSRNGSVDSARELFDRMEEKDLPSWNAMIACYAQNSRPKEALQLFNKMLESNIAVQPDEKTLASVLSACSQLGDLRYGPWIETLVKNLGIELDDHLLTALIDLYAKCGSIDKAYELFCGLRNRDLVAYSAMILGCGINGKASDAIQLFEEMIRANIRPNSVTFTGILTAYNHAGLVEEGYQCFTSMMMGECGLEPSADHYGIMVDLLGRAGQLKEAYELIKCMPMQPHAGVWGALLLACRLHLNVELGEIAAHHCFELEPDTSGYYSLLANLYASVDRWDDAKRLRRVMEEEGMTKVPGCSWMEST</sequence>
<dbReference type="Pfam" id="PF01535">
    <property type="entry name" value="PPR"/>
    <property type="match status" value="6"/>
</dbReference>
<reference evidence="3" key="1">
    <citation type="journal article" date="2023" name="Plant J.">
        <title>The genome of the king protea, Protea cynaroides.</title>
        <authorList>
            <person name="Chang J."/>
            <person name="Duong T.A."/>
            <person name="Schoeman C."/>
            <person name="Ma X."/>
            <person name="Roodt D."/>
            <person name="Barker N."/>
            <person name="Li Z."/>
            <person name="Van de Peer Y."/>
            <person name="Mizrachi E."/>
        </authorList>
    </citation>
    <scope>NUCLEOTIDE SEQUENCE</scope>
    <source>
        <tissue evidence="3">Young leaves</tissue>
    </source>
</reference>
<dbReference type="AlphaFoldDB" id="A0A9Q0GU24"/>
<gene>
    <name evidence="3" type="ORF">NE237_028561</name>
</gene>
<accession>A0A9Q0GU24</accession>
<dbReference type="InterPro" id="IPR046960">
    <property type="entry name" value="PPR_At4g14850-like_plant"/>
</dbReference>
<evidence type="ECO:0000256" key="2">
    <source>
        <dbReference type="PROSITE-ProRule" id="PRU00708"/>
    </source>
</evidence>
<organism evidence="3 4">
    <name type="scientific">Protea cynaroides</name>
    <dbReference type="NCBI Taxonomy" id="273540"/>
    <lineage>
        <taxon>Eukaryota</taxon>
        <taxon>Viridiplantae</taxon>
        <taxon>Streptophyta</taxon>
        <taxon>Embryophyta</taxon>
        <taxon>Tracheophyta</taxon>
        <taxon>Spermatophyta</taxon>
        <taxon>Magnoliopsida</taxon>
        <taxon>Proteales</taxon>
        <taxon>Proteaceae</taxon>
        <taxon>Protea</taxon>
    </lineage>
</organism>
<dbReference type="NCBIfam" id="TIGR00756">
    <property type="entry name" value="PPR"/>
    <property type="match status" value="6"/>
</dbReference>
<dbReference type="InterPro" id="IPR002885">
    <property type="entry name" value="PPR_rpt"/>
</dbReference>
<comment type="caution">
    <text evidence="3">The sequence shown here is derived from an EMBL/GenBank/DDBJ whole genome shotgun (WGS) entry which is preliminary data.</text>
</comment>
<dbReference type="InterPro" id="IPR011990">
    <property type="entry name" value="TPR-like_helical_dom_sf"/>
</dbReference>
<evidence type="ECO:0000313" key="4">
    <source>
        <dbReference type="Proteomes" id="UP001141806"/>
    </source>
</evidence>
<dbReference type="OrthoDB" id="185373at2759"/>
<feature type="repeat" description="PPR" evidence="2">
    <location>
        <begin position="68"/>
        <end position="102"/>
    </location>
</feature>
<feature type="repeat" description="PPR" evidence="2">
    <location>
        <begin position="396"/>
        <end position="430"/>
    </location>
</feature>
<dbReference type="EMBL" id="JAMYWD010000012">
    <property type="protein sequence ID" value="KAJ4951729.1"/>
    <property type="molecule type" value="Genomic_DNA"/>
</dbReference>
<name>A0A9Q0GU24_9MAGN</name>
<feature type="repeat" description="PPR" evidence="2">
    <location>
        <begin position="200"/>
        <end position="234"/>
    </location>
</feature>
<keyword evidence="4" id="KW-1185">Reference proteome</keyword>
<dbReference type="GO" id="GO:0009451">
    <property type="term" value="P:RNA modification"/>
    <property type="evidence" value="ECO:0007669"/>
    <property type="project" value="InterPro"/>
</dbReference>
<evidence type="ECO:0008006" key="5">
    <source>
        <dbReference type="Google" id="ProtNLM"/>
    </source>
</evidence>
<keyword evidence="1" id="KW-0677">Repeat</keyword>
<dbReference type="FunFam" id="1.25.40.10:FF:000125">
    <property type="entry name" value="Pentatricopeptide repeat-containing protein"/>
    <property type="match status" value="1"/>
</dbReference>
<dbReference type="InterPro" id="IPR046848">
    <property type="entry name" value="E_motif"/>
</dbReference>
<dbReference type="SUPFAM" id="SSF48452">
    <property type="entry name" value="TPR-like"/>
    <property type="match status" value="2"/>
</dbReference>
<dbReference type="PROSITE" id="PS51375">
    <property type="entry name" value="PPR"/>
    <property type="match status" value="7"/>
</dbReference>
<dbReference type="GO" id="GO:0003723">
    <property type="term" value="F:RNA binding"/>
    <property type="evidence" value="ECO:0007669"/>
    <property type="project" value="InterPro"/>
</dbReference>
<dbReference type="PANTHER" id="PTHR47926:SF545">
    <property type="entry name" value="PENTACOTRIPEPTIDE-REPEAT REGION OF PRORP DOMAIN-CONTAINING PROTEIN"/>
    <property type="match status" value="1"/>
</dbReference>
<dbReference type="PANTHER" id="PTHR47926">
    <property type="entry name" value="PENTATRICOPEPTIDE REPEAT-CONTAINING PROTEIN"/>
    <property type="match status" value="1"/>
</dbReference>
<evidence type="ECO:0000313" key="3">
    <source>
        <dbReference type="EMBL" id="KAJ4951729.1"/>
    </source>
</evidence>
<dbReference type="GO" id="GO:0048731">
    <property type="term" value="P:system development"/>
    <property type="evidence" value="ECO:0007669"/>
    <property type="project" value="UniProtKB-ARBA"/>
</dbReference>
<feature type="repeat" description="PPR" evidence="2">
    <location>
        <begin position="138"/>
        <end position="172"/>
    </location>
</feature>
<feature type="repeat" description="PPR" evidence="2">
    <location>
        <begin position="293"/>
        <end position="327"/>
    </location>
</feature>
<dbReference type="Gene3D" id="1.25.40.10">
    <property type="entry name" value="Tetratricopeptide repeat domain"/>
    <property type="match status" value="6"/>
</dbReference>